<evidence type="ECO:0000256" key="15">
    <source>
        <dbReference type="PIRSR" id="PIRSR600829-1"/>
    </source>
</evidence>
<keyword evidence="5 20" id="KW-0808">Transferase</keyword>
<keyword evidence="11" id="KW-0443">Lipid metabolism</keyword>
<protein>
    <submittedName>
        <fullName evidence="20">Undecaprenol kinase</fullName>
        <ecNumber evidence="20">2.7.1.66</ecNumber>
    </submittedName>
</protein>
<dbReference type="GO" id="GO:0005524">
    <property type="term" value="F:ATP binding"/>
    <property type="evidence" value="ECO:0007669"/>
    <property type="project" value="UniProtKB-KW"/>
</dbReference>
<feature type="binding site" evidence="17">
    <location>
        <position position="70"/>
    </location>
    <ligand>
        <name>ATP</name>
        <dbReference type="ChEBI" id="CHEBI:30616"/>
    </ligand>
</feature>
<evidence type="ECO:0000256" key="17">
    <source>
        <dbReference type="PIRSR" id="PIRSR600829-3"/>
    </source>
</evidence>
<evidence type="ECO:0000256" key="18">
    <source>
        <dbReference type="PIRSR" id="PIRSR600829-4"/>
    </source>
</evidence>
<dbReference type="GO" id="GO:0005886">
    <property type="term" value="C:plasma membrane"/>
    <property type="evidence" value="ECO:0007669"/>
    <property type="project" value="UniProtKB-SubCell"/>
</dbReference>
<evidence type="ECO:0000256" key="19">
    <source>
        <dbReference type="SAM" id="Phobius"/>
    </source>
</evidence>
<dbReference type="InterPro" id="IPR036945">
    <property type="entry name" value="DAGK_sf"/>
</dbReference>
<feature type="binding site" evidence="17">
    <location>
        <begin position="88"/>
        <end position="89"/>
    </location>
    <ligand>
        <name>ATP</name>
        <dbReference type="ChEBI" id="CHEBI:30616"/>
    </ligand>
</feature>
<dbReference type="GO" id="GO:0046872">
    <property type="term" value="F:metal ion binding"/>
    <property type="evidence" value="ECO:0007669"/>
    <property type="project" value="UniProtKB-KW"/>
</dbReference>
<evidence type="ECO:0000256" key="1">
    <source>
        <dbReference type="ARBA" id="ARBA00004651"/>
    </source>
</evidence>
<feature type="binding site" evidence="18">
    <location>
        <position position="22"/>
    </location>
    <ligand>
        <name>a divalent metal cation</name>
        <dbReference type="ChEBI" id="CHEBI:60240"/>
    </ligand>
</feature>
<accession>A0A6N2RE74</accession>
<evidence type="ECO:0000256" key="7">
    <source>
        <dbReference type="ARBA" id="ARBA00022741"/>
    </source>
</evidence>
<evidence type="ECO:0000256" key="3">
    <source>
        <dbReference type="ARBA" id="ARBA00022475"/>
    </source>
</evidence>
<dbReference type="PANTHER" id="PTHR34299">
    <property type="entry name" value="DIACYLGLYCEROL KINASE"/>
    <property type="match status" value="1"/>
</dbReference>
<evidence type="ECO:0000256" key="6">
    <source>
        <dbReference type="ARBA" id="ARBA00022692"/>
    </source>
</evidence>
<gene>
    <name evidence="20" type="primary">dgkA</name>
    <name evidence="20" type="ORF">AULFYP135_00336</name>
</gene>
<keyword evidence="13" id="KW-0594">Phospholipid biosynthesis</keyword>
<feature type="transmembrane region" description="Helical" evidence="19">
    <location>
        <begin position="130"/>
        <end position="151"/>
    </location>
</feature>
<dbReference type="AlphaFoldDB" id="A0A6N2RE74"/>
<evidence type="ECO:0000256" key="9">
    <source>
        <dbReference type="ARBA" id="ARBA00022840"/>
    </source>
</evidence>
<evidence type="ECO:0000256" key="12">
    <source>
        <dbReference type="ARBA" id="ARBA00023136"/>
    </source>
</evidence>
<dbReference type="InterPro" id="IPR033717">
    <property type="entry name" value="UDPK"/>
</dbReference>
<evidence type="ECO:0000256" key="13">
    <source>
        <dbReference type="ARBA" id="ARBA00023209"/>
    </source>
</evidence>
<keyword evidence="18" id="KW-0460">Magnesium</keyword>
<reference evidence="20" key="1">
    <citation type="submission" date="2019-11" db="EMBL/GenBank/DDBJ databases">
        <authorList>
            <person name="Feng L."/>
        </authorList>
    </citation>
    <scope>NUCLEOTIDE SEQUENCE</scope>
    <source>
        <strain evidence="20">AundefinedLFYP135</strain>
    </source>
</reference>
<evidence type="ECO:0000313" key="20">
    <source>
        <dbReference type="EMBL" id="VYS78020.1"/>
    </source>
</evidence>
<name>A0A6N2RE74_9FIRM</name>
<keyword evidence="3" id="KW-1003">Cell membrane</keyword>
<comment type="subcellular location">
    <subcellularLocation>
        <location evidence="1">Cell membrane</location>
        <topology evidence="1">Multi-pass membrane protein</topology>
    </subcellularLocation>
</comment>
<keyword evidence="14" id="KW-1208">Phospholipid metabolism</keyword>
<keyword evidence="6 19" id="KW-0812">Transmembrane</keyword>
<evidence type="ECO:0000256" key="8">
    <source>
        <dbReference type="ARBA" id="ARBA00022777"/>
    </source>
</evidence>
<dbReference type="EC" id="2.7.1.66" evidence="20"/>
<organism evidence="20">
    <name type="scientific">uncultured Anaerotruncus sp</name>
    <dbReference type="NCBI Taxonomy" id="905011"/>
    <lineage>
        <taxon>Bacteria</taxon>
        <taxon>Bacillati</taxon>
        <taxon>Bacillota</taxon>
        <taxon>Clostridia</taxon>
        <taxon>Eubacteriales</taxon>
        <taxon>Oscillospiraceae</taxon>
        <taxon>Anaerotruncus</taxon>
        <taxon>environmental samples</taxon>
    </lineage>
</organism>
<feature type="binding site" evidence="18">
    <location>
        <position position="70"/>
    </location>
    <ligand>
        <name>a divalent metal cation</name>
        <dbReference type="ChEBI" id="CHEBI:60240"/>
    </ligand>
</feature>
<dbReference type="CDD" id="cd14265">
    <property type="entry name" value="UDPK_IM_like"/>
    <property type="match status" value="1"/>
</dbReference>
<dbReference type="PROSITE" id="PS51257">
    <property type="entry name" value="PROKAR_LIPOPROTEIN"/>
    <property type="match status" value="1"/>
</dbReference>
<dbReference type="PROSITE" id="PS01069">
    <property type="entry name" value="DAGK_PROKAR"/>
    <property type="match status" value="1"/>
</dbReference>
<dbReference type="GO" id="GO:0036433">
    <property type="term" value="F:di-trans, poly-cis-undecaprenol kinase activity"/>
    <property type="evidence" value="ECO:0007669"/>
    <property type="project" value="UniProtKB-EC"/>
</dbReference>
<evidence type="ECO:0000256" key="5">
    <source>
        <dbReference type="ARBA" id="ARBA00022679"/>
    </source>
</evidence>
<dbReference type="InterPro" id="IPR000829">
    <property type="entry name" value="DAGK"/>
</dbReference>
<comment type="cofactor">
    <cofactor evidence="18">
        <name>Mg(2+)</name>
        <dbReference type="ChEBI" id="CHEBI:18420"/>
    </cofactor>
    <text evidence="18">Mn(2+), Zn(2+), Cd(2+) and Co(2+) support activity to lesser extents.</text>
</comment>
<feature type="transmembrane region" description="Helical" evidence="19">
    <location>
        <begin position="94"/>
        <end position="124"/>
    </location>
</feature>
<keyword evidence="9 17" id="KW-0067">ATP-binding</keyword>
<dbReference type="Gene3D" id="1.10.287.3610">
    <property type="match status" value="1"/>
</dbReference>
<evidence type="ECO:0000256" key="16">
    <source>
        <dbReference type="PIRSR" id="PIRSR600829-2"/>
    </source>
</evidence>
<keyword evidence="10 19" id="KW-1133">Transmembrane helix</keyword>
<evidence type="ECO:0000256" key="2">
    <source>
        <dbReference type="ARBA" id="ARBA00005967"/>
    </source>
</evidence>
<proteinExistence type="inferred from homology"/>
<comment type="similarity">
    <text evidence="2">Belongs to the bacterial diacylglycerol kinase family.</text>
</comment>
<evidence type="ECO:0000256" key="4">
    <source>
        <dbReference type="ARBA" id="ARBA00022516"/>
    </source>
</evidence>
<keyword evidence="8 20" id="KW-0418">Kinase</keyword>
<evidence type="ECO:0000256" key="14">
    <source>
        <dbReference type="ARBA" id="ARBA00023264"/>
    </source>
</evidence>
<dbReference type="Pfam" id="PF01219">
    <property type="entry name" value="DAGK_prokar"/>
    <property type="match status" value="1"/>
</dbReference>
<evidence type="ECO:0000256" key="11">
    <source>
        <dbReference type="ARBA" id="ARBA00023098"/>
    </source>
</evidence>
<dbReference type="EMBL" id="CACRSL010000003">
    <property type="protein sequence ID" value="VYS78020.1"/>
    <property type="molecule type" value="Genomic_DNA"/>
</dbReference>
<keyword evidence="18" id="KW-0479">Metal-binding</keyword>
<dbReference type="GO" id="GO:0008654">
    <property type="term" value="P:phospholipid biosynthetic process"/>
    <property type="evidence" value="ECO:0007669"/>
    <property type="project" value="UniProtKB-KW"/>
</dbReference>
<feature type="transmembrane region" description="Helical" evidence="19">
    <location>
        <begin position="50"/>
        <end position="73"/>
    </location>
</feature>
<feature type="binding site" evidence="16">
    <location>
        <position position="63"/>
    </location>
    <ligand>
        <name>substrate</name>
    </ligand>
</feature>
<feature type="binding site" evidence="17">
    <location>
        <position position="10"/>
    </location>
    <ligand>
        <name>ATP</name>
        <dbReference type="ChEBI" id="CHEBI:30616"/>
    </ligand>
</feature>
<dbReference type="PANTHER" id="PTHR34299:SF1">
    <property type="entry name" value="DIACYLGLYCEROL KINASE"/>
    <property type="match status" value="1"/>
</dbReference>
<feature type="active site" description="Proton acceptor" evidence="15">
    <location>
        <position position="63"/>
    </location>
</feature>
<keyword evidence="4" id="KW-0444">Lipid biosynthesis</keyword>
<sequence length="154" mass="16113">MIGLLRSFGYAFQGVVACLLGERNFRIHTLAGAMAIAMGAYYRLSGTQWAVLLLAIALVLCCEAVNTAVEAAVDLVSPGEHPLAKLAKDCAAGAVLLAAAGSVGVGFCLFGDLGSLFGFFSLWVASPARAVGSALLLSLCLLYVFCPPWWAKKR</sequence>
<keyword evidence="12 19" id="KW-0472">Membrane</keyword>
<feature type="binding site" evidence="17">
    <location>
        <position position="22"/>
    </location>
    <ligand>
        <name>ATP</name>
        <dbReference type="ChEBI" id="CHEBI:30616"/>
    </ligand>
</feature>
<keyword evidence="7 17" id="KW-0547">Nucleotide-binding</keyword>
<evidence type="ECO:0000256" key="10">
    <source>
        <dbReference type="ARBA" id="ARBA00022989"/>
    </source>
</evidence>